<dbReference type="Proteomes" id="UP001596481">
    <property type="component" value="Unassembled WGS sequence"/>
</dbReference>
<dbReference type="PROSITE" id="PS51257">
    <property type="entry name" value="PROKAR_LIPOPROTEIN"/>
    <property type="match status" value="1"/>
</dbReference>
<dbReference type="AlphaFoldDB" id="A0ABD5ZDP5"/>
<dbReference type="EMBL" id="JBHTAA010000005">
    <property type="protein sequence ID" value="MFC7203409.1"/>
    <property type="molecule type" value="Genomic_DNA"/>
</dbReference>
<reference evidence="1 2" key="1">
    <citation type="journal article" date="2019" name="Int. J. Syst. Evol. Microbiol.">
        <title>The Global Catalogue of Microorganisms (GCM) 10K type strain sequencing project: providing services to taxonomists for standard genome sequencing and annotation.</title>
        <authorList>
            <consortium name="The Broad Institute Genomics Platform"/>
            <consortium name="The Broad Institute Genome Sequencing Center for Infectious Disease"/>
            <person name="Wu L."/>
            <person name="Ma J."/>
        </authorList>
    </citation>
    <scope>NUCLEOTIDE SEQUENCE [LARGE SCALE GENOMIC DNA]</scope>
    <source>
        <strain evidence="1 2">DSM 29988</strain>
    </source>
</reference>
<gene>
    <name evidence="1" type="ORF">ACFQJC_07780</name>
</gene>
<dbReference type="Pfam" id="PF20127">
    <property type="entry name" value="DUF6517"/>
    <property type="match status" value="1"/>
</dbReference>
<evidence type="ECO:0000313" key="2">
    <source>
        <dbReference type="Proteomes" id="UP001596481"/>
    </source>
</evidence>
<accession>A0ABD5ZDP5</accession>
<dbReference type="RefSeq" id="WP_390222752.1">
    <property type="nucleotide sequence ID" value="NZ_JBHTAA010000005.1"/>
</dbReference>
<dbReference type="InterPro" id="IPR045396">
    <property type="entry name" value="DUF6517"/>
</dbReference>
<protein>
    <submittedName>
        <fullName evidence="1">DUF6517 family protein</fullName>
    </submittedName>
</protein>
<keyword evidence="2" id="KW-1185">Reference proteome</keyword>
<evidence type="ECO:0000313" key="1">
    <source>
        <dbReference type="EMBL" id="MFC7203409.1"/>
    </source>
</evidence>
<proteinExistence type="predicted"/>
<sequence length="216" mass="23190">MSPKRLVATLAVVALVVTSGCLGVLTGDEALSFESEPATADASVASNAGYSTNGTQELEINRSFDVAGQERRVVASNHLTTYEKKMDLGLFGEAKLGVFSVISTPAVEIAGQTLNPIGDYSNDQLVGLVRSRYQGLSNVEQVSSRNVQMLGQTANVTKYSATARVEGQQIDVYVHVTKVRHEGDFIIAVGVYPQQLDGEEDNILELMRSVEHPSEA</sequence>
<name>A0ABD5ZDP5_9EURY</name>
<organism evidence="1 2">
    <name type="scientific">Haloferax namakaokahaiae</name>
    <dbReference type="NCBI Taxonomy" id="1748331"/>
    <lineage>
        <taxon>Archaea</taxon>
        <taxon>Methanobacteriati</taxon>
        <taxon>Methanobacteriota</taxon>
        <taxon>Stenosarchaea group</taxon>
        <taxon>Halobacteria</taxon>
        <taxon>Halobacteriales</taxon>
        <taxon>Haloferacaceae</taxon>
        <taxon>Haloferax</taxon>
    </lineage>
</organism>
<comment type="caution">
    <text evidence="1">The sequence shown here is derived from an EMBL/GenBank/DDBJ whole genome shotgun (WGS) entry which is preliminary data.</text>
</comment>